<evidence type="ECO:0000313" key="2">
    <source>
        <dbReference type="EMBL" id="SVC79625.1"/>
    </source>
</evidence>
<dbReference type="AlphaFoldDB" id="A0A382Q3W3"/>
<name>A0A382Q3W3_9ZZZZ</name>
<sequence>VGDASATAPMTTSTPTLIRSTSKTFASALILDLIEDGQFQLTDSLESVLSAHPDYSLLDQTKINVAVTVHELLSMRSGIRPYASGADEANNLDLLWVVMKPSWKPVDTLGLIKDPWVEPGEYEYSDSNTYLLGMIAELHGGKDLHVLYRERFFNPLDIAAVLLPVEPVPEGTARPYTDLDYWGGSGFGDMVEWDMSQYGYTPDVWYKQDARLSWATAGIVSTPANIARWGYELLSDNGSALSEQSQSILLNSFIDETISLASQPQQYGYFVAKRSFLLEDGTPLSVIGHPGGGAGYTSQFFYSPSLDISISILSNSDLQYARREGGCSEFGTGDCIG</sequence>
<dbReference type="InterPro" id="IPR050789">
    <property type="entry name" value="Diverse_Enzym_Activities"/>
</dbReference>
<feature type="domain" description="Beta-lactamase-related" evidence="1">
    <location>
        <begin position="2"/>
        <end position="318"/>
    </location>
</feature>
<evidence type="ECO:0000259" key="1">
    <source>
        <dbReference type="Pfam" id="PF00144"/>
    </source>
</evidence>
<feature type="non-terminal residue" evidence="2">
    <location>
        <position position="1"/>
    </location>
</feature>
<gene>
    <name evidence="2" type="ORF">METZ01_LOCUS332479</name>
</gene>
<feature type="non-terminal residue" evidence="2">
    <location>
        <position position="337"/>
    </location>
</feature>
<dbReference type="InterPro" id="IPR012338">
    <property type="entry name" value="Beta-lactam/transpept-like"/>
</dbReference>
<protein>
    <recommendedName>
        <fullName evidence="1">Beta-lactamase-related domain-containing protein</fullName>
    </recommendedName>
</protein>
<dbReference type="Gene3D" id="3.40.710.10">
    <property type="entry name" value="DD-peptidase/beta-lactamase superfamily"/>
    <property type="match status" value="1"/>
</dbReference>
<accession>A0A382Q3W3</accession>
<proteinExistence type="predicted"/>
<organism evidence="2">
    <name type="scientific">marine metagenome</name>
    <dbReference type="NCBI Taxonomy" id="408172"/>
    <lineage>
        <taxon>unclassified sequences</taxon>
        <taxon>metagenomes</taxon>
        <taxon>ecological metagenomes</taxon>
    </lineage>
</organism>
<dbReference type="EMBL" id="UINC01111421">
    <property type="protein sequence ID" value="SVC79625.1"/>
    <property type="molecule type" value="Genomic_DNA"/>
</dbReference>
<dbReference type="Pfam" id="PF00144">
    <property type="entry name" value="Beta-lactamase"/>
    <property type="match status" value="1"/>
</dbReference>
<reference evidence="2" key="1">
    <citation type="submission" date="2018-05" db="EMBL/GenBank/DDBJ databases">
        <authorList>
            <person name="Lanie J.A."/>
            <person name="Ng W.-L."/>
            <person name="Kazmierczak K.M."/>
            <person name="Andrzejewski T.M."/>
            <person name="Davidsen T.M."/>
            <person name="Wayne K.J."/>
            <person name="Tettelin H."/>
            <person name="Glass J.I."/>
            <person name="Rusch D."/>
            <person name="Podicherti R."/>
            <person name="Tsui H.-C.T."/>
            <person name="Winkler M.E."/>
        </authorList>
    </citation>
    <scope>NUCLEOTIDE SEQUENCE</scope>
</reference>
<dbReference type="InterPro" id="IPR001466">
    <property type="entry name" value="Beta-lactam-related"/>
</dbReference>
<dbReference type="SUPFAM" id="SSF56601">
    <property type="entry name" value="beta-lactamase/transpeptidase-like"/>
    <property type="match status" value="1"/>
</dbReference>
<dbReference type="PANTHER" id="PTHR43283">
    <property type="entry name" value="BETA-LACTAMASE-RELATED"/>
    <property type="match status" value="1"/>
</dbReference>